<comment type="similarity">
    <text evidence="6">Belongs to the TiaS family.</text>
</comment>
<dbReference type="PANTHER" id="PTHR40705:SF1">
    <property type="entry name" value="TRNA(ILE2) 2-AGMATINYLCYTIDINE SYNTHETASE TIAS"/>
    <property type="match status" value="1"/>
</dbReference>
<feature type="domain" description="TiaS C-terminal zinc ribbon" evidence="11">
    <location>
        <begin position="405"/>
        <end position="443"/>
    </location>
</feature>
<reference evidence="12" key="1">
    <citation type="submission" date="2021-03" db="EMBL/GenBank/DDBJ databases">
        <title>Genomic Encyclopedia of Type Strains, Phase IV (KMG-V): Genome sequencing to study the core and pangenomes of soil and plant-associated prokaryotes.</title>
        <authorList>
            <person name="Whitman W."/>
        </authorList>
    </citation>
    <scope>NUCLEOTIDE SEQUENCE</scope>
    <source>
        <strain evidence="12">C4</strain>
    </source>
</reference>
<evidence type="ECO:0000256" key="2">
    <source>
        <dbReference type="ARBA" id="ARBA00022598"/>
    </source>
</evidence>
<feature type="domain" description="OB" evidence="8">
    <location>
        <begin position="333"/>
        <end position="393"/>
    </location>
</feature>
<sequence length="474" mass="54116">MYIGIDDTDSREKYCTTYVGTLIVEELLKLGYILEEPRLIRMNPMVKYKTRGNGGVCLKIIGKKEAENESKTESQKEQNSEKTIIKSPKPTKSIRSIKSQLYPEINEESYKLSKSEYLEVKTLVTSLVEKYTDFHCSTTNPGIVLINSKLTRQKKAILKNYYNRVLTEIVTLDEAEEIIKKVGAEYVKYKKGLGIIGSLGSISSYFAENQTYTYELLAYREKDKWGTERYVLDSSVVEMDKLTYPYTFNNVDNNKNIIAPNTKCPVLYGVRGVSKEIVLKAKDIIECENIDKFMIFRTNQGTDQHLRLMNIADAKENTGAMLSGCVTQEFKEISGGHVLIELSDNTGSINCMAYEPTKKFRHIIRELAIGDLITVYGTIREEPYQLNIEKINVVKLNNIYEKVKKCECGGTLKSKGISSGYKCNKCGKRLKYDEIPKIQVVRNLREGFYEVPPSARRHLSMPLSLINYLPNKLR</sequence>
<dbReference type="Gene3D" id="3.30.70.2200">
    <property type="match status" value="1"/>
</dbReference>
<dbReference type="EC" id="6.3.4.22" evidence="6"/>
<dbReference type="Gene3D" id="3.90.600.20">
    <property type="match status" value="1"/>
</dbReference>
<dbReference type="Gene3D" id="2.40.50.1010">
    <property type="match status" value="1"/>
</dbReference>
<dbReference type="Proteomes" id="UP000740329">
    <property type="component" value="Unassembled WGS sequence"/>
</dbReference>
<dbReference type="Pfam" id="PF01336">
    <property type="entry name" value="tRNA_anti-codon"/>
    <property type="match status" value="1"/>
</dbReference>
<keyword evidence="2 6" id="KW-0436">Ligase</keyword>
<dbReference type="EMBL" id="JAGGMV010000002">
    <property type="protein sequence ID" value="MBP2201419.1"/>
    <property type="molecule type" value="Genomic_DNA"/>
</dbReference>
<comment type="caution">
    <text evidence="12">The sequence shown here is derived from an EMBL/GenBank/DDBJ whole genome shotgun (WGS) entry which is preliminary data.</text>
</comment>
<dbReference type="Pfam" id="PF23783">
    <property type="entry name" value="Zn_ribbon_TiaS"/>
    <property type="match status" value="1"/>
</dbReference>
<dbReference type="InterPro" id="IPR024913">
    <property type="entry name" value="tRNA_Ile2__agm2C_synt"/>
</dbReference>
<feature type="domain" description="TiaS-like TCKD" evidence="10">
    <location>
        <begin position="2"/>
        <end position="63"/>
    </location>
</feature>
<accession>A0A8J7RFL0</accession>
<dbReference type="InterPro" id="IPR013696">
    <property type="entry name" value="TiaS_FLD"/>
</dbReference>
<dbReference type="AlphaFoldDB" id="A0A8J7RFL0"/>
<dbReference type="RefSeq" id="WP_209590906.1">
    <property type="nucleotide sequence ID" value="NZ_JAGGMV010000002.1"/>
</dbReference>
<evidence type="ECO:0000313" key="12">
    <source>
        <dbReference type="EMBL" id="MBP2201419.1"/>
    </source>
</evidence>
<evidence type="ECO:0000313" key="13">
    <source>
        <dbReference type="Proteomes" id="UP000740329"/>
    </source>
</evidence>
<dbReference type="Pfam" id="PF08489">
    <property type="entry name" value="TiaS_FLD"/>
    <property type="match status" value="1"/>
</dbReference>
<dbReference type="PANTHER" id="PTHR40705">
    <property type="entry name" value="TRNA(ILE2) 2-AGMATINYLCYTIDINE SYNTHETASE TIAS"/>
    <property type="match status" value="1"/>
</dbReference>
<evidence type="ECO:0000256" key="1">
    <source>
        <dbReference type="ARBA" id="ARBA00022490"/>
    </source>
</evidence>
<dbReference type="GO" id="GO:0003676">
    <property type="term" value="F:nucleic acid binding"/>
    <property type="evidence" value="ECO:0007669"/>
    <property type="project" value="InterPro"/>
</dbReference>
<dbReference type="InterPro" id="IPR004365">
    <property type="entry name" value="NA-bd_OB_tRNA"/>
</dbReference>
<comment type="catalytic activity">
    <reaction evidence="6">
        <text>cytidine(34) in tRNA(Ile2) + agmatine + ATP + H2O = 2-agmatinylcytidine(34) in tRNA(Ile2) + AMP + 2 phosphate + 2 H(+)</text>
        <dbReference type="Rhea" id="RHEA:43608"/>
        <dbReference type="Rhea" id="RHEA-COMP:10625"/>
        <dbReference type="Rhea" id="RHEA-COMP:10626"/>
        <dbReference type="ChEBI" id="CHEBI:15377"/>
        <dbReference type="ChEBI" id="CHEBI:15378"/>
        <dbReference type="ChEBI" id="CHEBI:30616"/>
        <dbReference type="ChEBI" id="CHEBI:43474"/>
        <dbReference type="ChEBI" id="CHEBI:58145"/>
        <dbReference type="ChEBI" id="CHEBI:82748"/>
        <dbReference type="ChEBI" id="CHEBI:83545"/>
        <dbReference type="ChEBI" id="CHEBI:456215"/>
        <dbReference type="EC" id="6.3.4.22"/>
    </reaction>
</comment>
<evidence type="ECO:0000259" key="9">
    <source>
        <dbReference type="Pfam" id="PF08489"/>
    </source>
</evidence>
<dbReference type="CDD" id="cd04482">
    <property type="entry name" value="RPA2_OBF_like"/>
    <property type="match status" value="1"/>
</dbReference>
<evidence type="ECO:0000259" key="8">
    <source>
        <dbReference type="Pfam" id="PF01336"/>
    </source>
</evidence>
<evidence type="ECO:0000259" key="10">
    <source>
        <dbReference type="Pfam" id="PF22641"/>
    </source>
</evidence>
<dbReference type="InterPro" id="IPR055394">
    <property type="entry name" value="Zn_ribbon_TiaS"/>
</dbReference>
<evidence type="ECO:0000256" key="6">
    <source>
        <dbReference type="HAMAP-Rule" id="MF_01892"/>
    </source>
</evidence>
<keyword evidence="3 6" id="KW-0819">tRNA processing</keyword>
<dbReference type="InterPro" id="IPR053870">
    <property type="entry name" value="TiaS-like_TCKD"/>
</dbReference>
<comment type="function">
    <text evidence="6">ATP-dependent agmatine transferase that catalyzes the formation of 2-agmatinylcytidine (agm2C) at the wobble position (C34) of tRNA(Ile2), converting the codon specificity from AUG to AUA.</text>
</comment>
<gene>
    <name evidence="6" type="primary">tiaS</name>
    <name evidence="12" type="ORF">J3E07_000831</name>
</gene>
<keyword evidence="4 6" id="KW-0547">Nucleotide-binding</keyword>
<name>A0A8J7RFL0_METVO</name>
<protein>
    <recommendedName>
        <fullName evidence="6">tRNA(Ile2) 2-agmatinylcytidine synthetase TiaS</fullName>
        <shortName evidence="6">tRNA(Ile2)-agm2C synthetase</shortName>
        <ecNumber evidence="6">6.3.4.22</ecNumber>
    </recommendedName>
    <alternativeName>
        <fullName evidence="6">tRNA(Ile2) agmatidine synthetase</fullName>
    </alternativeName>
</protein>
<dbReference type="GO" id="GO:0005737">
    <property type="term" value="C:cytoplasm"/>
    <property type="evidence" value="ECO:0007669"/>
    <property type="project" value="UniProtKB-SubCell"/>
</dbReference>
<comment type="subcellular location">
    <subcellularLocation>
        <location evidence="6">Cytoplasm</location>
    </subcellularLocation>
</comment>
<feature type="compositionally biased region" description="Basic and acidic residues" evidence="7">
    <location>
        <begin position="68"/>
        <end position="84"/>
    </location>
</feature>
<evidence type="ECO:0000256" key="3">
    <source>
        <dbReference type="ARBA" id="ARBA00022694"/>
    </source>
</evidence>
<proteinExistence type="inferred from homology"/>
<keyword evidence="1 6" id="KW-0963">Cytoplasm</keyword>
<keyword evidence="5 6" id="KW-0067">ATP-binding</keyword>
<feature type="domain" description="TiaS FLD" evidence="9">
    <location>
        <begin position="193"/>
        <end position="305"/>
    </location>
</feature>
<dbReference type="GO" id="GO:0002101">
    <property type="term" value="P:tRNA wobble cytosine modification"/>
    <property type="evidence" value="ECO:0007669"/>
    <property type="project" value="UniProtKB-UniRule"/>
</dbReference>
<feature type="region of interest" description="Disordered" evidence="7">
    <location>
        <begin position="68"/>
        <end position="87"/>
    </location>
</feature>
<evidence type="ECO:0000256" key="4">
    <source>
        <dbReference type="ARBA" id="ARBA00022741"/>
    </source>
</evidence>
<dbReference type="GO" id="GO:0005524">
    <property type="term" value="F:ATP binding"/>
    <property type="evidence" value="ECO:0007669"/>
    <property type="project" value="UniProtKB-KW"/>
</dbReference>
<evidence type="ECO:0000256" key="7">
    <source>
        <dbReference type="SAM" id="MobiDB-lite"/>
    </source>
</evidence>
<organism evidence="12 13">
    <name type="scientific">Methanococcus voltae</name>
    <dbReference type="NCBI Taxonomy" id="2188"/>
    <lineage>
        <taxon>Archaea</taxon>
        <taxon>Methanobacteriati</taxon>
        <taxon>Methanobacteriota</taxon>
        <taxon>Methanomada group</taxon>
        <taxon>Methanococci</taxon>
        <taxon>Methanococcales</taxon>
        <taxon>Methanococcaceae</taxon>
        <taxon>Methanococcus</taxon>
    </lineage>
</organism>
<dbReference type="HAMAP" id="MF_01892">
    <property type="entry name" value="tRNA_Ile2_agm2C_synt"/>
    <property type="match status" value="1"/>
</dbReference>
<dbReference type="Pfam" id="PF22641">
    <property type="entry name" value="TiaS_TCKD"/>
    <property type="match status" value="1"/>
</dbReference>
<evidence type="ECO:0000256" key="5">
    <source>
        <dbReference type="ARBA" id="ARBA00022840"/>
    </source>
</evidence>
<dbReference type="GO" id="GO:0016879">
    <property type="term" value="F:ligase activity, forming carbon-nitrogen bonds"/>
    <property type="evidence" value="ECO:0007669"/>
    <property type="project" value="UniProtKB-UniRule"/>
</dbReference>
<evidence type="ECO:0000259" key="11">
    <source>
        <dbReference type="Pfam" id="PF23783"/>
    </source>
</evidence>